<dbReference type="PANTHER" id="PTHR24559:SF444">
    <property type="entry name" value="REVERSE TRANSCRIPTASE DOMAIN-CONTAINING PROTEIN"/>
    <property type="match status" value="1"/>
</dbReference>
<reference evidence="1" key="1">
    <citation type="journal article" date="2019" name="Sci. Rep.">
        <title>Draft genome of Tanacetum cinerariifolium, the natural source of mosquito coil.</title>
        <authorList>
            <person name="Yamashiro T."/>
            <person name="Shiraishi A."/>
            <person name="Satake H."/>
            <person name="Nakayama K."/>
        </authorList>
    </citation>
    <scope>NUCLEOTIDE SEQUENCE</scope>
</reference>
<gene>
    <name evidence="1" type="ORF">Tci_006708</name>
</gene>
<organism evidence="1">
    <name type="scientific">Tanacetum cinerariifolium</name>
    <name type="common">Dalmatian daisy</name>
    <name type="synonym">Chrysanthemum cinerariifolium</name>
    <dbReference type="NCBI Taxonomy" id="118510"/>
    <lineage>
        <taxon>Eukaryota</taxon>
        <taxon>Viridiplantae</taxon>
        <taxon>Streptophyta</taxon>
        <taxon>Embryophyta</taxon>
        <taxon>Tracheophyta</taxon>
        <taxon>Spermatophyta</taxon>
        <taxon>Magnoliopsida</taxon>
        <taxon>eudicotyledons</taxon>
        <taxon>Gunneridae</taxon>
        <taxon>Pentapetalae</taxon>
        <taxon>asterids</taxon>
        <taxon>campanulids</taxon>
        <taxon>Asterales</taxon>
        <taxon>Asteraceae</taxon>
        <taxon>Asteroideae</taxon>
        <taxon>Anthemideae</taxon>
        <taxon>Anthemidinae</taxon>
        <taxon>Tanacetum</taxon>
    </lineage>
</organism>
<proteinExistence type="predicted"/>
<keyword evidence="1" id="KW-0548">Nucleotidyltransferase</keyword>
<evidence type="ECO:0000313" key="1">
    <source>
        <dbReference type="EMBL" id="GEU34730.1"/>
    </source>
</evidence>
<keyword evidence="1" id="KW-0695">RNA-directed DNA polymerase</keyword>
<dbReference type="PANTHER" id="PTHR24559">
    <property type="entry name" value="TRANSPOSON TY3-I GAG-POL POLYPROTEIN"/>
    <property type="match status" value="1"/>
</dbReference>
<dbReference type="Gene3D" id="3.10.10.10">
    <property type="entry name" value="HIV Type 1 Reverse Transcriptase, subunit A, domain 1"/>
    <property type="match status" value="1"/>
</dbReference>
<keyword evidence="1" id="KW-0808">Transferase</keyword>
<protein>
    <submittedName>
        <fullName evidence="1">Reverse transcriptase domain-containing protein</fullName>
    </submittedName>
</protein>
<accession>A0A6L2JDC7</accession>
<comment type="caution">
    <text evidence="1">The sequence shown here is derived from an EMBL/GenBank/DDBJ whole genome shotgun (WGS) entry which is preliminary data.</text>
</comment>
<dbReference type="InterPro" id="IPR053134">
    <property type="entry name" value="RNA-dir_DNA_polymerase"/>
</dbReference>
<dbReference type="InterPro" id="IPR043502">
    <property type="entry name" value="DNA/RNA_pol_sf"/>
</dbReference>
<sequence>MPLVLVLIYGGLDQAYRHSPGIHYSQNYEVQRFHHSYFLLLDYNPKQPVLLCFCLCQNQLQDTRILNEGLQKTGKRTVGFKGILERVLNDTGRLAKEGREEPSMAFGYVGNMSSTNQGGSLPPNDYYRELKSQIEEAYMLGKLAYLLKRIRKGKAKASDTQQREWKKNDKDNKIPLVGFLGEHSWPLGEFPLEITIRDDNRLRMKTLNFVIVRVPRTLVIDGKPFGPEHKLNEYKHTLPIIQIQRGLASERNAATYKEVDELTEAGIPREVKYQTWVANTVMVKKSDRVWRMRVDFTDINKACPKDYYPLSEIDWKVECLLGFRLKCFLDAYKGYHQI</sequence>
<dbReference type="GO" id="GO:0003964">
    <property type="term" value="F:RNA-directed DNA polymerase activity"/>
    <property type="evidence" value="ECO:0007669"/>
    <property type="project" value="UniProtKB-KW"/>
</dbReference>
<dbReference type="AlphaFoldDB" id="A0A6L2JDC7"/>
<dbReference type="SUPFAM" id="SSF56672">
    <property type="entry name" value="DNA/RNA polymerases"/>
    <property type="match status" value="1"/>
</dbReference>
<name>A0A6L2JDC7_TANCI</name>
<dbReference type="EMBL" id="BKCJ010000611">
    <property type="protein sequence ID" value="GEU34730.1"/>
    <property type="molecule type" value="Genomic_DNA"/>
</dbReference>